<evidence type="ECO:0000313" key="2">
    <source>
        <dbReference type="Proteomes" id="UP001168990"/>
    </source>
</evidence>
<name>A0AA39FAF1_9HYME</name>
<organism evidence="1 2">
    <name type="scientific">Microctonus aethiopoides</name>
    <dbReference type="NCBI Taxonomy" id="144406"/>
    <lineage>
        <taxon>Eukaryota</taxon>
        <taxon>Metazoa</taxon>
        <taxon>Ecdysozoa</taxon>
        <taxon>Arthropoda</taxon>
        <taxon>Hexapoda</taxon>
        <taxon>Insecta</taxon>
        <taxon>Pterygota</taxon>
        <taxon>Neoptera</taxon>
        <taxon>Endopterygota</taxon>
        <taxon>Hymenoptera</taxon>
        <taxon>Apocrita</taxon>
        <taxon>Ichneumonoidea</taxon>
        <taxon>Braconidae</taxon>
        <taxon>Euphorinae</taxon>
        <taxon>Microctonus</taxon>
    </lineage>
</organism>
<protein>
    <submittedName>
        <fullName evidence="1">Uncharacterized protein</fullName>
    </submittedName>
</protein>
<reference evidence="1" key="2">
    <citation type="submission" date="2023-03" db="EMBL/GenBank/DDBJ databases">
        <authorList>
            <person name="Inwood S.N."/>
            <person name="Skelly J.G."/>
            <person name="Guhlin J."/>
            <person name="Harrop T.W.R."/>
            <person name="Goldson S.G."/>
            <person name="Dearden P.K."/>
        </authorList>
    </citation>
    <scope>NUCLEOTIDE SEQUENCE</scope>
    <source>
        <strain evidence="1">Irish</strain>
        <tissue evidence="1">Whole body</tissue>
    </source>
</reference>
<accession>A0AA39FAF1</accession>
<gene>
    <name evidence="1" type="ORF">PV328_004411</name>
</gene>
<reference evidence="1" key="1">
    <citation type="journal article" date="2023" name="bioRxiv">
        <title>Scaffold-level genome assemblies of two parasitoid biocontrol wasps reveal the parthenogenesis mechanism and an associated novel virus.</title>
        <authorList>
            <person name="Inwood S."/>
            <person name="Skelly J."/>
            <person name="Guhlin J."/>
            <person name="Harrop T."/>
            <person name="Goldson S."/>
            <person name="Dearden P."/>
        </authorList>
    </citation>
    <scope>NUCLEOTIDE SEQUENCE</scope>
    <source>
        <strain evidence="1">Irish</strain>
        <tissue evidence="1">Whole body</tissue>
    </source>
</reference>
<keyword evidence="2" id="KW-1185">Reference proteome</keyword>
<comment type="caution">
    <text evidence="1">The sequence shown here is derived from an EMBL/GenBank/DDBJ whole genome shotgun (WGS) entry which is preliminary data.</text>
</comment>
<proteinExistence type="predicted"/>
<evidence type="ECO:0000313" key="1">
    <source>
        <dbReference type="EMBL" id="KAK0165935.1"/>
    </source>
</evidence>
<dbReference type="EMBL" id="JAQQBS010001422">
    <property type="protein sequence ID" value="KAK0165935.1"/>
    <property type="molecule type" value="Genomic_DNA"/>
</dbReference>
<dbReference type="Proteomes" id="UP001168990">
    <property type="component" value="Unassembled WGS sequence"/>
</dbReference>
<sequence>MFFFIVLMLDTNLYTPLKRWLQTLAATISVPCLELVNAIRNTETIDCWAYELFFHLKYLQVNRARENKEIVDNVGGKNDDVTHLNLWHRMVQLRDNYIILYEILYSDSTIHQMLINCK</sequence>
<dbReference type="AlphaFoldDB" id="A0AA39FAF1"/>